<protein>
    <recommendedName>
        <fullName evidence="3">Phytoene synthase</fullName>
    </recommendedName>
</protein>
<keyword evidence="2" id="KW-1185">Reference proteome</keyword>
<sequence>MNPSTGVGRAPTVGRGPAPFDVRGFARTAQGSLRDEFDLEAIARAGLAPECRRTLAALAELEGATMAYLRNVLVTATHKDARVTAFLVSWAYEKYWIADALRRIAGEAEDPEDRAAGIATSGRGPVRRALAGFVQGFDVIGAHLALGYVDDLVLDLAYARLAAAAIPIATDPGAAGPALGDLIARIRAIKSRHTAFFEGETCRRLGASPRAARLARREIRRSPWPLGGAAVGAAERAAFVRFATSDGAAVAALARGIRSLPGLDDRTATAVVRRLGA</sequence>
<dbReference type="RefSeq" id="WP_157414427.1">
    <property type="nucleotide sequence ID" value="NZ_BAAAMK010000011.1"/>
</dbReference>
<accession>A0ABN2RAW0</accession>
<reference evidence="1 2" key="1">
    <citation type="journal article" date="2019" name="Int. J. Syst. Evol. Microbiol.">
        <title>The Global Catalogue of Microorganisms (GCM) 10K type strain sequencing project: providing services to taxonomists for standard genome sequencing and annotation.</title>
        <authorList>
            <consortium name="The Broad Institute Genomics Platform"/>
            <consortium name="The Broad Institute Genome Sequencing Center for Infectious Disease"/>
            <person name="Wu L."/>
            <person name="Ma J."/>
        </authorList>
    </citation>
    <scope>NUCLEOTIDE SEQUENCE [LARGE SCALE GENOMIC DNA]</scope>
    <source>
        <strain evidence="1 2">JCM 13584</strain>
    </source>
</reference>
<dbReference type="Proteomes" id="UP001499954">
    <property type="component" value="Unassembled WGS sequence"/>
</dbReference>
<evidence type="ECO:0000313" key="1">
    <source>
        <dbReference type="EMBL" id="GAA1966314.1"/>
    </source>
</evidence>
<dbReference type="InterPro" id="IPR012348">
    <property type="entry name" value="RNR-like"/>
</dbReference>
<dbReference type="Gene3D" id="1.10.620.20">
    <property type="entry name" value="Ribonucleotide Reductase, subunit A"/>
    <property type="match status" value="1"/>
</dbReference>
<organism evidence="1 2">
    <name type="scientific">Agromyces allii</name>
    <dbReference type="NCBI Taxonomy" id="393607"/>
    <lineage>
        <taxon>Bacteria</taxon>
        <taxon>Bacillati</taxon>
        <taxon>Actinomycetota</taxon>
        <taxon>Actinomycetes</taxon>
        <taxon>Micrococcales</taxon>
        <taxon>Microbacteriaceae</taxon>
        <taxon>Agromyces</taxon>
    </lineage>
</organism>
<comment type="caution">
    <text evidence="1">The sequence shown here is derived from an EMBL/GenBank/DDBJ whole genome shotgun (WGS) entry which is preliminary data.</text>
</comment>
<name>A0ABN2RAW0_9MICO</name>
<dbReference type="EMBL" id="BAAAMK010000011">
    <property type="protein sequence ID" value="GAA1966314.1"/>
    <property type="molecule type" value="Genomic_DNA"/>
</dbReference>
<gene>
    <name evidence="1" type="ORF">GCM10009717_36480</name>
</gene>
<proteinExistence type="predicted"/>
<evidence type="ECO:0000313" key="2">
    <source>
        <dbReference type="Proteomes" id="UP001499954"/>
    </source>
</evidence>
<evidence type="ECO:0008006" key="3">
    <source>
        <dbReference type="Google" id="ProtNLM"/>
    </source>
</evidence>